<feature type="domain" description="NAD-dependent epimerase/dehydratase" evidence="1">
    <location>
        <begin position="3"/>
        <end position="229"/>
    </location>
</feature>
<reference evidence="2 3" key="2">
    <citation type="submission" date="2014-11" db="EMBL/GenBank/DDBJ databases">
        <title>Draft genome sequence of the solvent-tolerant Pseudomonas putida S12 including megaplasmid pTTS12.</title>
        <authorList>
            <person name="Wierckx N."/>
            <person name="Nijkamp J."/>
            <person name="Ballerstedt H."/>
            <person name="Siezen R.J."/>
            <person name="Wels M."/>
            <person name="de Ridder D."/>
            <person name="de Winde J.H."/>
            <person name="Ruijssenaars H.J."/>
        </authorList>
    </citation>
    <scope>NUCLEOTIDE SEQUENCE [LARGE SCALE GENOMIC DNA]</scope>
    <source>
        <strain evidence="2 3">S12</strain>
    </source>
</reference>
<accession>A0AA34RWZ2</accession>
<dbReference type="GO" id="GO:0004029">
    <property type="term" value="F:aldehyde dehydrogenase (NAD+) activity"/>
    <property type="evidence" value="ECO:0007669"/>
    <property type="project" value="TreeGrafter"/>
</dbReference>
<dbReference type="PANTHER" id="PTHR48079">
    <property type="entry name" value="PROTEIN YEEZ"/>
    <property type="match status" value="1"/>
</dbReference>
<name>A0AA34RWZ2_PSEPU</name>
<dbReference type="InterPro" id="IPR001509">
    <property type="entry name" value="Epimerase_deHydtase"/>
</dbReference>
<dbReference type="SUPFAM" id="SSF51735">
    <property type="entry name" value="NAD(P)-binding Rossmann-fold domains"/>
    <property type="match status" value="1"/>
</dbReference>
<evidence type="ECO:0000313" key="2">
    <source>
        <dbReference type="EMBL" id="AJA14867.1"/>
    </source>
</evidence>
<dbReference type="PANTHER" id="PTHR48079:SF6">
    <property type="entry name" value="NAD(P)-BINDING DOMAIN-CONTAINING PROTEIN-RELATED"/>
    <property type="match status" value="1"/>
</dbReference>
<dbReference type="InterPro" id="IPR051783">
    <property type="entry name" value="NAD(P)-dependent_oxidoreduct"/>
</dbReference>
<evidence type="ECO:0000313" key="3">
    <source>
        <dbReference type="Proteomes" id="UP000017753"/>
    </source>
</evidence>
<proteinExistence type="predicted"/>
<protein>
    <recommendedName>
        <fullName evidence="1">NAD-dependent epimerase/dehydratase domain-containing protein</fullName>
    </recommendedName>
</protein>
<dbReference type="RefSeq" id="WP_019439155.1">
    <property type="nucleotide sequence ID" value="NZ_ALNR01000251.1"/>
</dbReference>
<sequence length="316" mass="34884">MKILVLGANGFIGERLMTVLAEQAHSIRMLTRKPGKASSEKLEVLVGDLTSDTLDVERLVDGCDVIINCAGEIKNEQLMPALHVSAVKRLLDALGRRGRGAPHVRWVQLSSVGAYGPAAGKRRVVTEQTAPNPQGMYEITKTDADKLIMSHAALQGESGDWVILRPSNVFACDMPNGSIRQLARIIGKKMFFYVGREEAIATYIHANDVAAALACCSSEPRAARQIYNLSNDCRLRDVVEALADCQGVQPPKWWLPEWLVRVAVWLAGNMMRLPLTQSRVDALVNKTSYPAEKIRNDLNFTPKYSVPVHICEVIQK</sequence>
<dbReference type="EMBL" id="CP009974">
    <property type="protein sequence ID" value="AJA14867.1"/>
    <property type="molecule type" value="Genomic_DNA"/>
</dbReference>
<dbReference type="Proteomes" id="UP000017753">
    <property type="component" value="Chromosome"/>
</dbReference>
<gene>
    <name evidence="2" type="ORF">RPPX_16365</name>
</gene>
<dbReference type="GO" id="GO:0005737">
    <property type="term" value="C:cytoplasm"/>
    <property type="evidence" value="ECO:0007669"/>
    <property type="project" value="TreeGrafter"/>
</dbReference>
<dbReference type="Gene3D" id="3.40.50.720">
    <property type="entry name" value="NAD(P)-binding Rossmann-like Domain"/>
    <property type="match status" value="1"/>
</dbReference>
<dbReference type="Pfam" id="PF01370">
    <property type="entry name" value="Epimerase"/>
    <property type="match status" value="1"/>
</dbReference>
<dbReference type="AlphaFoldDB" id="A0AA34RWZ2"/>
<evidence type="ECO:0000259" key="1">
    <source>
        <dbReference type="Pfam" id="PF01370"/>
    </source>
</evidence>
<organism evidence="2 3">
    <name type="scientific">Pseudomonas putida S12</name>
    <dbReference type="NCBI Taxonomy" id="1215087"/>
    <lineage>
        <taxon>Bacteria</taxon>
        <taxon>Pseudomonadati</taxon>
        <taxon>Pseudomonadota</taxon>
        <taxon>Gammaproteobacteria</taxon>
        <taxon>Pseudomonadales</taxon>
        <taxon>Pseudomonadaceae</taxon>
        <taxon>Pseudomonas</taxon>
    </lineage>
</organism>
<dbReference type="InterPro" id="IPR036291">
    <property type="entry name" value="NAD(P)-bd_dom_sf"/>
</dbReference>
<reference evidence="2 3" key="1">
    <citation type="submission" date="2014-11" db="EMBL/GenBank/DDBJ databases">
        <title>Complete genome sequence of Pseudomonas putida S12 including megaplasmid pTTS12.</title>
        <authorList>
            <person name="Kuepper J."/>
            <person name="Ruijssenaars H.J."/>
            <person name="Blank L.M."/>
            <person name="de Winde J.H."/>
            <person name="Wierckx N."/>
        </authorList>
    </citation>
    <scope>NUCLEOTIDE SEQUENCE [LARGE SCALE GENOMIC DNA]</scope>
    <source>
        <strain evidence="2 3">S12</strain>
    </source>
</reference>